<dbReference type="PROSITE" id="PS51751">
    <property type="entry name" value="EXPERA"/>
    <property type="match status" value="1"/>
</dbReference>
<feature type="domain" description="EXPERA" evidence="9">
    <location>
        <begin position="59"/>
        <end position="263"/>
    </location>
</feature>
<feature type="transmembrane region" description="Helical" evidence="8">
    <location>
        <begin position="248"/>
        <end position="270"/>
    </location>
</feature>
<feature type="transmembrane region" description="Helical" evidence="8">
    <location>
        <begin position="31"/>
        <end position="52"/>
    </location>
</feature>
<evidence type="ECO:0000256" key="5">
    <source>
        <dbReference type="ARBA" id="ARBA00023136"/>
    </source>
</evidence>
<organism evidence="10 11">
    <name type="scientific">Pseudopithomyces chartarum</name>
    <dbReference type="NCBI Taxonomy" id="1892770"/>
    <lineage>
        <taxon>Eukaryota</taxon>
        <taxon>Fungi</taxon>
        <taxon>Dikarya</taxon>
        <taxon>Ascomycota</taxon>
        <taxon>Pezizomycotina</taxon>
        <taxon>Dothideomycetes</taxon>
        <taxon>Pleosporomycetidae</taxon>
        <taxon>Pleosporales</taxon>
        <taxon>Massarineae</taxon>
        <taxon>Didymosphaeriaceae</taxon>
        <taxon>Pseudopithomyces</taxon>
    </lineage>
</organism>
<comment type="caution">
    <text evidence="10">The sequence shown here is derived from an EMBL/GenBank/DDBJ whole genome shotgun (WGS) entry which is preliminary data.</text>
</comment>
<dbReference type="AlphaFoldDB" id="A0AAN6M1Y9"/>
<feature type="compositionally biased region" description="Pro residues" evidence="7">
    <location>
        <begin position="9"/>
        <end position="21"/>
    </location>
</feature>
<proteinExistence type="inferred from homology"/>
<feature type="transmembrane region" description="Helical" evidence="8">
    <location>
        <begin position="188"/>
        <end position="206"/>
    </location>
</feature>
<dbReference type="Proteomes" id="UP001280581">
    <property type="component" value="Unassembled WGS sequence"/>
</dbReference>
<protein>
    <recommendedName>
        <fullName evidence="9">EXPERA domain-containing protein</fullName>
    </recommendedName>
</protein>
<dbReference type="InterPro" id="IPR007905">
    <property type="entry name" value="EBP"/>
</dbReference>
<evidence type="ECO:0000256" key="3">
    <source>
        <dbReference type="ARBA" id="ARBA00022692"/>
    </source>
</evidence>
<evidence type="ECO:0000256" key="6">
    <source>
        <dbReference type="PROSITE-ProRule" id="PRU01087"/>
    </source>
</evidence>
<dbReference type="GO" id="GO:0016020">
    <property type="term" value="C:membrane"/>
    <property type="evidence" value="ECO:0007669"/>
    <property type="project" value="UniProtKB-SubCell"/>
</dbReference>
<feature type="region of interest" description="Disordered" evidence="7">
    <location>
        <begin position="1"/>
        <end position="22"/>
    </location>
</feature>
<keyword evidence="11" id="KW-1185">Reference proteome</keyword>
<evidence type="ECO:0000313" key="11">
    <source>
        <dbReference type="Proteomes" id="UP001280581"/>
    </source>
</evidence>
<gene>
    <name evidence="10" type="ORF">GRF29_28g2551232</name>
</gene>
<evidence type="ECO:0000256" key="8">
    <source>
        <dbReference type="SAM" id="Phobius"/>
    </source>
</evidence>
<dbReference type="PANTHER" id="PTHR14207:SF1">
    <property type="entry name" value="EMOPAMIL-BINDING PROTEIN-LIKE"/>
    <property type="match status" value="1"/>
</dbReference>
<feature type="transmembrane region" description="Helical" evidence="8">
    <location>
        <begin position="64"/>
        <end position="83"/>
    </location>
</feature>
<dbReference type="EMBL" id="WVTA01000004">
    <property type="protein sequence ID" value="KAK3214273.1"/>
    <property type="molecule type" value="Genomic_DNA"/>
</dbReference>
<keyword evidence="5 6" id="KW-0472">Membrane</keyword>
<dbReference type="GO" id="GO:0016125">
    <property type="term" value="P:sterol metabolic process"/>
    <property type="evidence" value="ECO:0007669"/>
    <property type="project" value="InterPro"/>
</dbReference>
<dbReference type="Pfam" id="PF05241">
    <property type="entry name" value="EBP"/>
    <property type="match status" value="1"/>
</dbReference>
<keyword evidence="3 6" id="KW-0812">Transmembrane</keyword>
<evidence type="ECO:0000256" key="1">
    <source>
        <dbReference type="ARBA" id="ARBA00004141"/>
    </source>
</evidence>
<evidence type="ECO:0000256" key="2">
    <source>
        <dbReference type="ARBA" id="ARBA00008337"/>
    </source>
</evidence>
<feature type="transmembrane region" description="Helical" evidence="8">
    <location>
        <begin position="154"/>
        <end position="176"/>
    </location>
</feature>
<comment type="similarity">
    <text evidence="2">Belongs to the EBP family.</text>
</comment>
<dbReference type="PANTHER" id="PTHR14207">
    <property type="entry name" value="STEROL ISOMERASE"/>
    <property type="match status" value="1"/>
</dbReference>
<dbReference type="GO" id="GO:0047750">
    <property type="term" value="F:cholestenol delta-isomerase activity"/>
    <property type="evidence" value="ECO:0007669"/>
    <property type="project" value="InterPro"/>
</dbReference>
<feature type="region of interest" description="Disordered" evidence="7">
    <location>
        <begin position="297"/>
        <end position="318"/>
    </location>
</feature>
<keyword evidence="4 6" id="KW-1133">Transmembrane helix</keyword>
<dbReference type="GO" id="GO:0005783">
    <property type="term" value="C:endoplasmic reticulum"/>
    <property type="evidence" value="ECO:0007669"/>
    <property type="project" value="TreeGrafter"/>
</dbReference>
<dbReference type="InterPro" id="IPR033118">
    <property type="entry name" value="EXPERA"/>
</dbReference>
<evidence type="ECO:0000259" key="9">
    <source>
        <dbReference type="PROSITE" id="PS51751"/>
    </source>
</evidence>
<evidence type="ECO:0000256" key="4">
    <source>
        <dbReference type="ARBA" id="ARBA00022989"/>
    </source>
</evidence>
<comment type="subcellular location">
    <subcellularLocation>
        <location evidence="1">Membrane</location>
        <topology evidence="1">Multi-pass membrane protein</topology>
    </subcellularLocation>
</comment>
<accession>A0AAN6M1Y9</accession>
<sequence length="318" mass="36226">MSFWRSSKPAPPPHPPPPIPRSGPEIDATTVISLLFFLSLLGAAYAGSIRLLPRTSTIKTRVLFVWHLFDALIHLFFEGSFLWNCFFVSYSLPTSFNVAARKHPRIKLLTPPDVYWLGREDRIYGANYGEGMFSRLWQEYAKADRRWGGTDVGVVSLEVLTVFVGAPLALWICVMLRREERKGVLKRWFWMIILATAELYGGWMTFAPEWFTGSPNLDTSNWMYLRRVTRSRSCVTGRKMWAFMQVPIAYLSASYDLLASLLAYGVLCAVTNMEQMALPCHLQWLVGRLSGLDPMGRVPRDEFSDEPGRDGRSGELLE</sequence>
<evidence type="ECO:0000256" key="7">
    <source>
        <dbReference type="SAM" id="MobiDB-lite"/>
    </source>
</evidence>
<evidence type="ECO:0000313" key="10">
    <source>
        <dbReference type="EMBL" id="KAK3214273.1"/>
    </source>
</evidence>
<name>A0AAN6M1Y9_9PLEO</name>
<reference evidence="10 11" key="1">
    <citation type="submission" date="2021-02" db="EMBL/GenBank/DDBJ databases">
        <title>Genome assembly of Pseudopithomyces chartarum.</title>
        <authorList>
            <person name="Jauregui R."/>
            <person name="Singh J."/>
            <person name="Voisey C."/>
        </authorList>
    </citation>
    <scope>NUCLEOTIDE SEQUENCE [LARGE SCALE GENOMIC DNA]</scope>
    <source>
        <strain evidence="10 11">AGR01</strain>
    </source>
</reference>
<feature type="compositionally biased region" description="Basic and acidic residues" evidence="7">
    <location>
        <begin position="298"/>
        <end position="318"/>
    </location>
</feature>